<evidence type="ECO:0000256" key="2">
    <source>
        <dbReference type="ARBA" id="ARBA00004569"/>
    </source>
</evidence>
<dbReference type="Gene3D" id="1.10.287.1130">
    <property type="entry name" value="CytochromE C oxidase copper chaperone"/>
    <property type="match status" value="1"/>
</dbReference>
<dbReference type="FunFam" id="1.10.287.1130:FF:000001">
    <property type="entry name" value="cytochrome c oxidase copper chaperone"/>
    <property type="match status" value="1"/>
</dbReference>
<feature type="binding site" evidence="14">
    <location>
        <position position="39"/>
    </location>
    <ligand>
        <name>Cu cation</name>
        <dbReference type="ChEBI" id="CHEBI:23378"/>
    </ligand>
</feature>
<dbReference type="SUPFAM" id="SSF47072">
    <property type="entry name" value="Cysteine alpha-hairpin motif"/>
    <property type="match status" value="1"/>
</dbReference>
<keyword evidence="4" id="KW-0963">Cytoplasm</keyword>
<keyword evidence="5 14" id="KW-0479">Metal-binding</keyword>
<comment type="subunit">
    <text evidence="12">Interacts with COA1. Interacts with the chaperone CHCHD4; this is important for correct folding and the formation of disulfide bonds that stabilize the structure.</text>
</comment>
<keyword evidence="8" id="KW-0496">Mitochondrion</keyword>
<dbReference type="GO" id="GO:0016531">
    <property type="term" value="F:copper chaperone activity"/>
    <property type="evidence" value="ECO:0007669"/>
    <property type="project" value="InterPro"/>
</dbReference>
<comment type="subcellular location">
    <subcellularLocation>
        <location evidence="1">Cytoplasm</location>
    </subcellularLocation>
    <subcellularLocation>
        <location evidence="2">Mitochondrion intermembrane space</location>
    </subcellularLocation>
</comment>
<evidence type="ECO:0000256" key="14">
    <source>
        <dbReference type="PIRSR" id="PIRSR607745-1"/>
    </source>
</evidence>
<evidence type="ECO:0000256" key="7">
    <source>
        <dbReference type="ARBA" id="ARBA00023008"/>
    </source>
</evidence>
<evidence type="ECO:0000256" key="8">
    <source>
        <dbReference type="ARBA" id="ARBA00023128"/>
    </source>
</evidence>
<gene>
    <name evidence="15" type="primary">Dvir\GJ15703</name>
    <name evidence="15" type="ORF">Dvir_GJ15703</name>
</gene>
<dbReference type="PANTHER" id="PTHR16719:SF0">
    <property type="entry name" value="CYTOCHROME C OXIDASE COPPER CHAPERONE"/>
    <property type="match status" value="1"/>
</dbReference>
<dbReference type="OrthoDB" id="1915887at2759"/>
<dbReference type="GO" id="GO:0033617">
    <property type="term" value="P:mitochondrial respiratory chain complex IV assembly"/>
    <property type="evidence" value="ECO:0007669"/>
    <property type="project" value="TreeGrafter"/>
</dbReference>
<name>B4MAA0_DROVI</name>
<evidence type="ECO:0000256" key="5">
    <source>
        <dbReference type="ARBA" id="ARBA00022723"/>
    </source>
</evidence>
<feature type="binding site" evidence="14">
    <location>
        <position position="38"/>
    </location>
    <ligand>
        <name>Cu cation</name>
        <dbReference type="ChEBI" id="CHEBI:23378"/>
    </ligand>
</feature>
<accession>B4MAA0</accession>
<organism evidence="15 16">
    <name type="scientific">Drosophila virilis</name>
    <name type="common">Fruit fly</name>
    <dbReference type="NCBI Taxonomy" id="7244"/>
    <lineage>
        <taxon>Eukaryota</taxon>
        <taxon>Metazoa</taxon>
        <taxon>Ecdysozoa</taxon>
        <taxon>Arthropoda</taxon>
        <taxon>Hexapoda</taxon>
        <taxon>Insecta</taxon>
        <taxon>Pterygota</taxon>
        <taxon>Neoptera</taxon>
        <taxon>Endopterygota</taxon>
        <taxon>Diptera</taxon>
        <taxon>Brachycera</taxon>
        <taxon>Muscomorpha</taxon>
        <taxon>Ephydroidea</taxon>
        <taxon>Drosophilidae</taxon>
        <taxon>Drosophila</taxon>
    </lineage>
</organism>
<dbReference type="AlphaFoldDB" id="B4MAA0"/>
<keyword evidence="9" id="KW-1015">Disulfide bond</keyword>
<keyword evidence="10" id="KW-0143">Chaperone</keyword>
<dbReference type="PROSITE" id="PS51808">
    <property type="entry name" value="CHCH"/>
    <property type="match status" value="1"/>
</dbReference>
<evidence type="ECO:0000256" key="11">
    <source>
        <dbReference type="ARBA" id="ARBA00055863"/>
    </source>
</evidence>
<dbReference type="GO" id="GO:0005758">
    <property type="term" value="C:mitochondrial intermembrane space"/>
    <property type="evidence" value="ECO:0007669"/>
    <property type="project" value="UniProtKB-SubCell"/>
</dbReference>
<evidence type="ECO:0000256" key="6">
    <source>
        <dbReference type="ARBA" id="ARBA00022990"/>
    </source>
</evidence>
<dbReference type="Pfam" id="PF05051">
    <property type="entry name" value="COX17"/>
    <property type="match status" value="1"/>
</dbReference>
<evidence type="ECO:0000256" key="9">
    <source>
        <dbReference type="ARBA" id="ARBA00023157"/>
    </source>
</evidence>
<keyword evidence="6" id="KW-0007">Acetylation</keyword>
<dbReference type="InterPro" id="IPR009069">
    <property type="entry name" value="Cys_alpha_HP_mot_SF"/>
</dbReference>
<evidence type="ECO:0000256" key="12">
    <source>
        <dbReference type="ARBA" id="ARBA00065132"/>
    </source>
</evidence>
<protein>
    <recommendedName>
        <fullName evidence="13">Cytochrome c oxidase copper chaperone</fullName>
    </recommendedName>
</protein>
<sequence length="78" mass="8071">MGSNSSKGVGVVENAAAPALKATDAASAGGDKPKCKACCACPETKRARDQCIVENGEENCTKLIEAHKQCMRDAGFNI</sequence>
<dbReference type="FunCoup" id="B4MAA0">
    <property type="interactions" value="446"/>
</dbReference>
<dbReference type="eggNOG" id="KOG3496">
    <property type="taxonomic scope" value="Eukaryota"/>
</dbReference>
<dbReference type="EMBL" id="CH940655">
    <property type="protein sequence ID" value="EDW66159.1"/>
    <property type="molecule type" value="Genomic_DNA"/>
</dbReference>
<evidence type="ECO:0000313" key="16">
    <source>
        <dbReference type="Proteomes" id="UP000008792"/>
    </source>
</evidence>
<dbReference type="PhylomeDB" id="B4MAA0"/>
<dbReference type="InterPro" id="IPR007745">
    <property type="entry name" value="Cyt_c_oxidase_Cu-chaperone"/>
</dbReference>
<evidence type="ECO:0000256" key="1">
    <source>
        <dbReference type="ARBA" id="ARBA00004496"/>
    </source>
</evidence>
<evidence type="ECO:0000256" key="10">
    <source>
        <dbReference type="ARBA" id="ARBA00023186"/>
    </source>
</evidence>
<evidence type="ECO:0000256" key="4">
    <source>
        <dbReference type="ARBA" id="ARBA00022490"/>
    </source>
</evidence>
<comment type="function">
    <text evidence="11">Copper metallochaperone essential for the assembly of the mitochondrial respiratory chain complex IV (CIV), also known as cytochrome c oxidase. Binds two copper ions and delivers them to the metallochaperone SCO1 which transports the copper ions to the Cu(A) site on the cytochrome c oxidase subunit II (MT-CO2/COX2).</text>
</comment>
<evidence type="ECO:0000313" key="15">
    <source>
        <dbReference type="EMBL" id="EDW66159.1"/>
    </source>
</evidence>
<dbReference type="Proteomes" id="UP000008792">
    <property type="component" value="Unassembled WGS sequence"/>
</dbReference>
<reference evidence="15 16" key="1">
    <citation type="journal article" date="2007" name="Nature">
        <title>Evolution of genes and genomes on the Drosophila phylogeny.</title>
        <authorList>
            <consortium name="Drosophila 12 Genomes Consortium"/>
            <person name="Clark A.G."/>
            <person name="Eisen M.B."/>
            <person name="Smith D.R."/>
            <person name="Bergman C.M."/>
            <person name="Oliver B."/>
            <person name="Markow T.A."/>
            <person name="Kaufman T.C."/>
            <person name="Kellis M."/>
            <person name="Gelbart W."/>
            <person name="Iyer V.N."/>
            <person name="Pollard D.A."/>
            <person name="Sackton T.B."/>
            <person name="Larracuente A.M."/>
            <person name="Singh N.D."/>
            <person name="Abad J.P."/>
            <person name="Abt D.N."/>
            <person name="Adryan B."/>
            <person name="Aguade M."/>
            <person name="Akashi H."/>
            <person name="Anderson W.W."/>
            <person name="Aquadro C.F."/>
            <person name="Ardell D.H."/>
            <person name="Arguello R."/>
            <person name="Artieri C.G."/>
            <person name="Barbash D.A."/>
            <person name="Barker D."/>
            <person name="Barsanti P."/>
            <person name="Batterham P."/>
            <person name="Batzoglou S."/>
            <person name="Begun D."/>
            <person name="Bhutkar A."/>
            <person name="Blanco E."/>
            <person name="Bosak S.A."/>
            <person name="Bradley R.K."/>
            <person name="Brand A.D."/>
            <person name="Brent M.R."/>
            <person name="Brooks A.N."/>
            <person name="Brown R.H."/>
            <person name="Butlin R.K."/>
            <person name="Caggese C."/>
            <person name="Calvi B.R."/>
            <person name="Bernardo de Carvalho A."/>
            <person name="Caspi A."/>
            <person name="Castrezana S."/>
            <person name="Celniker S.E."/>
            <person name="Chang J.L."/>
            <person name="Chapple C."/>
            <person name="Chatterji S."/>
            <person name="Chinwalla A."/>
            <person name="Civetta A."/>
            <person name="Clifton S.W."/>
            <person name="Comeron J.M."/>
            <person name="Costello J.C."/>
            <person name="Coyne J.A."/>
            <person name="Daub J."/>
            <person name="David R.G."/>
            <person name="Delcher A.L."/>
            <person name="Delehaunty K."/>
            <person name="Do C.B."/>
            <person name="Ebling H."/>
            <person name="Edwards K."/>
            <person name="Eickbush T."/>
            <person name="Evans J.D."/>
            <person name="Filipski A."/>
            <person name="Findeiss S."/>
            <person name="Freyhult E."/>
            <person name="Fulton L."/>
            <person name="Fulton R."/>
            <person name="Garcia A.C."/>
            <person name="Gardiner A."/>
            <person name="Garfield D.A."/>
            <person name="Garvin B.E."/>
            <person name="Gibson G."/>
            <person name="Gilbert D."/>
            <person name="Gnerre S."/>
            <person name="Godfrey J."/>
            <person name="Good R."/>
            <person name="Gotea V."/>
            <person name="Gravely B."/>
            <person name="Greenberg A.J."/>
            <person name="Griffiths-Jones S."/>
            <person name="Gross S."/>
            <person name="Guigo R."/>
            <person name="Gustafson E.A."/>
            <person name="Haerty W."/>
            <person name="Hahn M.W."/>
            <person name="Halligan D.L."/>
            <person name="Halpern A.L."/>
            <person name="Halter G.M."/>
            <person name="Han M.V."/>
            <person name="Heger A."/>
            <person name="Hillier L."/>
            <person name="Hinrichs A.S."/>
            <person name="Holmes I."/>
            <person name="Hoskins R.A."/>
            <person name="Hubisz M.J."/>
            <person name="Hultmark D."/>
            <person name="Huntley M.A."/>
            <person name="Jaffe D.B."/>
            <person name="Jagadeeshan S."/>
            <person name="Jeck W.R."/>
            <person name="Johnson J."/>
            <person name="Jones C.D."/>
            <person name="Jordan W.C."/>
            <person name="Karpen G.H."/>
            <person name="Kataoka E."/>
            <person name="Keightley P.D."/>
            <person name="Kheradpour P."/>
            <person name="Kirkness E.F."/>
            <person name="Koerich L.B."/>
            <person name="Kristiansen K."/>
            <person name="Kudrna D."/>
            <person name="Kulathinal R.J."/>
            <person name="Kumar S."/>
            <person name="Kwok R."/>
            <person name="Lander E."/>
            <person name="Langley C.H."/>
            <person name="Lapoint R."/>
            <person name="Lazzaro B.P."/>
            <person name="Lee S.J."/>
            <person name="Levesque L."/>
            <person name="Li R."/>
            <person name="Lin C.F."/>
            <person name="Lin M.F."/>
            <person name="Lindblad-Toh K."/>
            <person name="Llopart A."/>
            <person name="Long M."/>
            <person name="Low L."/>
            <person name="Lozovsky E."/>
            <person name="Lu J."/>
            <person name="Luo M."/>
            <person name="Machado C.A."/>
            <person name="Makalowski W."/>
            <person name="Marzo M."/>
            <person name="Matsuda M."/>
            <person name="Matzkin L."/>
            <person name="McAllister B."/>
            <person name="McBride C.S."/>
            <person name="McKernan B."/>
            <person name="McKernan K."/>
            <person name="Mendez-Lago M."/>
            <person name="Minx P."/>
            <person name="Mollenhauer M.U."/>
            <person name="Montooth K."/>
            <person name="Mount S.M."/>
            <person name="Mu X."/>
            <person name="Myers E."/>
            <person name="Negre B."/>
            <person name="Newfeld S."/>
            <person name="Nielsen R."/>
            <person name="Noor M.A."/>
            <person name="O'Grady P."/>
            <person name="Pachter L."/>
            <person name="Papaceit M."/>
            <person name="Parisi M.J."/>
            <person name="Parisi M."/>
            <person name="Parts L."/>
            <person name="Pedersen J.S."/>
            <person name="Pesole G."/>
            <person name="Phillippy A.M."/>
            <person name="Ponting C.P."/>
            <person name="Pop M."/>
            <person name="Porcelli D."/>
            <person name="Powell J.R."/>
            <person name="Prohaska S."/>
            <person name="Pruitt K."/>
            <person name="Puig M."/>
            <person name="Quesneville H."/>
            <person name="Ram K.R."/>
            <person name="Rand D."/>
            <person name="Rasmussen M.D."/>
            <person name="Reed L.K."/>
            <person name="Reenan R."/>
            <person name="Reily A."/>
            <person name="Remington K.A."/>
            <person name="Rieger T.T."/>
            <person name="Ritchie M.G."/>
            <person name="Robin C."/>
            <person name="Rogers Y.H."/>
            <person name="Rohde C."/>
            <person name="Rozas J."/>
            <person name="Rubenfield M.J."/>
            <person name="Ruiz A."/>
            <person name="Russo S."/>
            <person name="Salzberg S.L."/>
            <person name="Sanchez-Gracia A."/>
            <person name="Saranga D.J."/>
            <person name="Sato H."/>
            <person name="Schaeffer S.W."/>
            <person name="Schatz M.C."/>
            <person name="Schlenke T."/>
            <person name="Schwartz R."/>
            <person name="Segarra C."/>
            <person name="Singh R.S."/>
            <person name="Sirot L."/>
            <person name="Sirota M."/>
            <person name="Sisneros N.B."/>
            <person name="Smith C.D."/>
            <person name="Smith T.F."/>
            <person name="Spieth J."/>
            <person name="Stage D.E."/>
            <person name="Stark A."/>
            <person name="Stephan W."/>
            <person name="Strausberg R.L."/>
            <person name="Strempel S."/>
            <person name="Sturgill D."/>
            <person name="Sutton G."/>
            <person name="Sutton G.G."/>
            <person name="Tao W."/>
            <person name="Teichmann S."/>
            <person name="Tobari Y.N."/>
            <person name="Tomimura Y."/>
            <person name="Tsolas J.M."/>
            <person name="Valente V.L."/>
            <person name="Venter E."/>
            <person name="Venter J.C."/>
            <person name="Vicario S."/>
            <person name="Vieira F.G."/>
            <person name="Vilella A.J."/>
            <person name="Villasante A."/>
            <person name="Walenz B."/>
            <person name="Wang J."/>
            <person name="Wasserman M."/>
            <person name="Watts T."/>
            <person name="Wilson D."/>
            <person name="Wilson R.K."/>
            <person name="Wing R.A."/>
            <person name="Wolfner M.F."/>
            <person name="Wong A."/>
            <person name="Wong G.K."/>
            <person name="Wu C.I."/>
            <person name="Wu G."/>
            <person name="Yamamoto D."/>
            <person name="Yang H.P."/>
            <person name="Yang S.P."/>
            <person name="Yorke J.A."/>
            <person name="Yoshida K."/>
            <person name="Zdobnov E."/>
            <person name="Zhang P."/>
            <person name="Zhang Y."/>
            <person name="Zimin A.V."/>
            <person name="Baldwin J."/>
            <person name="Abdouelleil A."/>
            <person name="Abdulkadir J."/>
            <person name="Abebe A."/>
            <person name="Abera B."/>
            <person name="Abreu J."/>
            <person name="Acer S.C."/>
            <person name="Aftuck L."/>
            <person name="Alexander A."/>
            <person name="An P."/>
            <person name="Anderson E."/>
            <person name="Anderson S."/>
            <person name="Arachi H."/>
            <person name="Azer M."/>
            <person name="Bachantsang P."/>
            <person name="Barry A."/>
            <person name="Bayul T."/>
            <person name="Berlin A."/>
            <person name="Bessette D."/>
            <person name="Bloom T."/>
            <person name="Blye J."/>
            <person name="Boguslavskiy L."/>
            <person name="Bonnet C."/>
            <person name="Boukhgalter B."/>
            <person name="Bourzgui I."/>
            <person name="Brown A."/>
            <person name="Cahill P."/>
            <person name="Channer S."/>
            <person name="Cheshatsang Y."/>
            <person name="Chuda L."/>
            <person name="Citroen M."/>
            <person name="Collymore A."/>
            <person name="Cooke P."/>
            <person name="Costello M."/>
            <person name="D'Aco K."/>
            <person name="Daza R."/>
            <person name="De Haan G."/>
            <person name="DeGray S."/>
            <person name="DeMaso C."/>
            <person name="Dhargay N."/>
            <person name="Dooley K."/>
            <person name="Dooley E."/>
            <person name="Doricent M."/>
            <person name="Dorje P."/>
            <person name="Dorjee K."/>
            <person name="Dupes A."/>
            <person name="Elong R."/>
            <person name="Falk J."/>
            <person name="Farina A."/>
            <person name="Faro S."/>
            <person name="Ferguson D."/>
            <person name="Fisher S."/>
            <person name="Foley C.D."/>
            <person name="Franke A."/>
            <person name="Friedrich D."/>
            <person name="Gadbois L."/>
            <person name="Gearin G."/>
            <person name="Gearin C.R."/>
            <person name="Giannoukos G."/>
            <person name="Goode T."/>
            <person name="Graham J."/>
            <person name="Grandbois E."/>
            <person name="Grewal S."/>
            <person name="Gyaltsen K."/>
            <person name="Hafez N."/>
            <person name="Hagos B."/>
            <person name="Hall J."/>
            <person name="Henson C."/>
            <person name="Hollinger A."/>
            <person name="Honan T."/>
            <person name="Huard M.D."/>
            <person name="Hughes L."/>
            <person name="Hurhula B."/>
            <person name="Husby M.E."/>
            <person name="Kamat A."/>
            <person name="Kanga B."/>
            <person name="Kashin S."/>
            <person name="Khazanovich D."/>
            <person name="Kisner P."/>
            <person name="Lance K."/>
            <person name="Lara M."/>
            <person name="Lee W."/>
            <person name="Lennon N."/>
            <person name="Letendre F."/>
            <person name="LeVine R."/>
            <person name="Lipovsky A."/>
            <person name="Liu X."/>
            <person name="Liu J."/>
            <person name="Liu S."/>
            <person name="Lokyitsang T."/>
            <person name="Lokyitsang Y."/>
            <person name="Lubonja R."/>
            <person name="Lui A."/>
            <person name="MacDonald P."/>
            <person name="Magnisalis V."/>
            <person name="Maru K."/>
            <person name="Matthews C."/>
            <person name="McCusker W."/>
            <person name="McDonough S."/>
            <person name="Mehta T."/>
            <person name="Meldrim J."/>
            <person name="Meneus L."/>
            <person name="Mihai O."/>
            <person name="Mihalev A."/>
            <person name="Mihova T."/>
            <person name="Mittelman R."/>
            <person name="Mlenga V."/>
            <person name="Montmayeur A."/>
            <person name="Mulrain L."/>
            <person name="Navidi A."/>
            <person name="Naylor J."/>
            <person name="Negash T."/>
            <person name="Nguyen T."/>
            <person name="Nguyen N."/>
            <person name="Nicol R."/>
            <person name="Norbu C."/>
            <person name="Norbu N."/>
            <person name="Novod N."/>
            <person name="O'Neill B."/>
            <person name="Osman S."/>
            <person name="Markiewicz E."/>
            <person name="Oyono O.L."/>
            <person name="Patti C."/>
            <person name="Phunkhang P."/>
            <person name="Pierre F."/>
            <person name="Priest M."/>
            <person name="Raghuraman S."/>
            <person name="Rege F."/>
            <person name="Reyes R."/>
            <person name="Rise C."/>
            <person name="Rogov P."/>
            <person name="Ross K."/>
            <person name="Ryan E."/>
            <person name="Settipalli S."/>
            <person name="Shea T."/>
            <person name="Sherpa N."/>
            <person name="Shi L."/>
            <person name="Shih D."/>
            <person name="Sparrow T."/>
            <person name="Spaulding J."/>
            <person name="Stalker J."/>
            <person name="Stange-Thomann N."/>
            <person name="Stavropoulos S."/>
            <person name="Stone C."/>
            <person name="Strader C."/>
            <person name="Tesfaye S."/>
            <person name="Thomson T."/>
            <person name="Thoulutsang Y."/>
            <person name="Thoulutsang D."/>
            <person name="Topham K."/>
            <person name="Topping I."/>
            <person name="Tsamla T."/>
            <person name="Vassiliev H."/>
            <person name="Vo A."/>
            <person name="Wangchuk T."/>
            <person name="Wangdi T."/>
            <person name="Weiand M."/>
            <person name="Wilkinson J."/>
            <person name="Wilson A."/>
            <person name="Yadav S."/>
            <person name="Young G."/>
            <person name="Yu Q."/>
            <person name="Zembek L."/>
            <person name="Zhong D."/>
            <person name="Zimmer A."/>
            <person name="Zwirko Z."/>
            <person name="Jaffe D.B."/>
            <person name="Alvarez P."/>
            <person name="Brockman W."/>
            <person name="Butler J."/>
            <person name="Chin C."/>
            <person name="Gnerre S."/>
            <person name="Grabherr M."/>
            <person name="Kleber M."/>
            <person name="Mauceli E."/>
            <person name="MacCallum I."/>
        </authorList>
    </citation>
    <scope>NUCLEOTIDE SEQUENCE [LARGE SCALE GENOMIC DNA]</scope>
    <source>
        <strain evidence="16">Tucson 15010-1051.87</strain>
    </source>
</reference>
<dbReference type="SMR" id="B4MAA0"/>
<dbReference type="STRING" id="7244.B4MAA0"/>
<dbReference type="HOGENOM" id="CLU_149618_2_0_1"/>
<dbReference type="InParanoid" id="B4MAA0"/>
<dbReference type="GO" id="GO:0005507">
    <property type="term" value="F:copper ion binding"/>
    <property type="evidence" value="ECO:0007669"/>
    <property type="project" value="InterPro"/>
</dbReference>
<dbReference type="PANTHER" id="PTHR16719">
    <property type="entry name" value="CYTOCHROME C OXIDASE COPPER CHAPERONE"/>
    <property type="match status" value="1"/>
</dbReference>
<keyword evidence="16" id="KW-1185">Reference proteome</keyword>
<dbReference type="OMA" id="HKACMRK"/>
<comment type="similarity">
    <text evidence="3">Belongs to the COX17 family.</text>
</comment>
<proteinExistence type="inferred from homology"/>
<evidence type="ECO:0000256" key="13">
    <source>
        <dbReference type="ARBA" id="ARBA00071062"/>
    </source>
</evidence>
<keyword evidence="7 14" id="KW-0186">Copper</keyword>
<evidence type="ECO:0000256" key="3">
    <source>
        <dbReference type="ARBA" id="ARBA00009241"/>
    </source>
</evidence>